<reference evidence="1 2" key="1">
    <citation type="submission" date="2013-08" db="EMBL/GenBank/DDBJ databases">
        <authorList>
            <person name="Weinstock G."/>
            <person name="Sodergren E."/>
            <person name="Wylie T."/>
            <person name="Fulton L."/>
            <person name="Fulton R."/>
            <person name="Fronick C."/>
            <person name="O'Laughlin M."/>
            <person name="Godfrey J."/>
            <person name="Miner T."/>
            <person name="Herter B."/>
            <person name="Appelbaum E."/>
            <person name="Cordes M."/>
            <person name="Lek S."/>
            <person name="Wollam A."/>
            <person name="Pepin K.H."/>
            <person name="Palsikar V.B."/>
            <person name="Mitreva M."/>
            <person name="Wilson R.K."/>
        </authorList>
    </citation>
    <scope>NUCLEOTIDE SEQUENCE [LARGE SCALE GENOMIC DNA]</scope>
    <source>
        <strain evidence="1 2">F0041</strain>
    </source>
</reference>
<gene>
    <name evidence="1" type="ORF">HMPREF1981_03083</name>
</gene>
<proteinExistence type="predicted"/>
<protein>
    <submittedName>
        <fullName evidence="1">Uncharacterized protein</fullName>
    </submittedName>
</protein>
<comment type="caution">
    <text evidence="1">The sequence shown here is derived from an EMBL/GenBank/DDBJ whole genome shotgun (WGS) entry which is preliminary data.</text>
</comment>
<evidence type="ECO:0000313" key="1">
    <source>
        <dbReference type="EMBL" id="ERI81694.1"/>
    </source>
</evidence>
<organism evidence="1 2">
    <name type="scientific">Bacteroides pyogenes F0041</name>
    <dbReference type="NCBI Taxonomy" id="1321819"/>
    <lineage>
        <taxon>Bacteria</taxon>
        <taxon>Pseudomonadati</taxon>
        <taxon>Bacteroidota</taxon>
        <taxon>Bacteroidia</taxon>
        <taxon>Bacteroidales</taxon>
        <taxon>Bacteroidaceae</taxon>
        <taxon>Bacteroides</taxon>
    </lineage>
</organism>
<dbReference type="AlphaFoldDB" id="U2BU56"/>
<dbReference type="EMBL" id="AWSV01000155">
    <property type="protein sequence ID" value="ERI81694.1"/>
    <property type="molecule type" value="Genomic_DNA"/>
</dbReference>
<accession>U2BU56</accession>
<evidence type="ECO:0000313" key="2">
    <source>
        <dbReference type="Proteomes" id="UP000016496"/>
    </source>
</evidence>
<dbReference type="Proteomes" id="UP000016496">
    <property type="component" value="Unassembled WGS sequence"/>
</dbReference>
<sequence>MPLKLKLIQKGGKDTKPIFLHHAFQESLHINKGLLHPAVTLLF</sequence>
<name>U2BU56_9BACE</name>
<dbReference type="HOGENOM" id="CLU_3229833_0_0_10"/>